<sequence length="466" mass="49038">MYAQWRANVTNPQHAALPPDFGLHNTEFTSSATCVATYAQASFALGGNVKVQKTVPVAVIAVAALALSGCAGGGDEAANTAAAAGTLSVATWQFLEPTRGDALFDTINGYTADNPDVTLEKVEIARADYEKTLSTQFGAGAGPDVFVIPDAYFPQLADAGLLEPLDDVVSEATELRNINDNYVVDGSQLGLVWEVVPYSLFWNTDILAAAGVEAPTTVDELITAAATITETTGKTGFSVRHQMNEETPWWTDQSNWEFGYGGEWSDGEKLTIDSDENIEAVEAFKSVYDSPGFGKGQDASTYRSAFAAGELGMAIDNSSAVMTLVGDAVPADKIGSAVLPFPEGGSAYAGFSIGVNANSKNKEAAKDFIKWMLTDDAQQGLADTLFPSAIATEVAASDELLGANPWVAAFHEQVNDASSVIIAGFEADTAAIRTIVLTQIERVLTEGISAEEALAEAQKQAEALTQ</sequence>
<reference evidence="1 2" key="1">
    <citation type="submission" date="2019-03" db="EMBL/GenBank/DDBJ databases">
        <title>Genomics of glacier-inhabiting Cryobacterium strains.</title>
        <authorList>
            <person name="Liu Q."/>
            <person name="Xin Y.-H."/>
        </authorList>
    </citation>
    <scope>NUCLEOTIDE SEQUENCE [LARGE SCALE GENOMIC DNA]</scope>
    <source>
        <strain evidence="1 2">Hh8</strain>
    </source>
</reference>
<dbReference type="Pfam" id="PF01547">
    <property type="entry name" value="SBP_bac_1"/>
    <property type="match status" value="1"/>
</dbReference>
<dbReference type="SUPFAM" id="SSF53850">
    <property type="entry name" value="Periplasmic binding protein-like II"/>
    <property type="match status" value="1"/>
</dbReference>
<accession>A0ABY2I1L3</accession>
<comment type="caution">
    <text evidence="1">The sequence shown here is derived from an EMBL/GenBank/DDBJ whole genome shotgun (WGS) entry which is preliminary data.</text>
</comment>
<protein>
    <submittedName>
        <fullName evidence="1">Sugar ABC transporter substrate-binding protein</fullName>
    </submittedName>
</protein>
<name>A0ABY2I1L3_9MICO</name>
<evidence type="ECO:0000313" key="1">
    <source>
        <dbReference type="EMBL" id="TFB77166.1"/>
    </source>
</evidence>
<proteinExistence type="predicted"/>
<dbReference type="PANTHER" id="PTHR43649:SF12">
    <property type="entry name" value="DIACETYLCHITOBIOSE BINDING PROTEIN DASA"/>
    <property type="match status" value="1"/>
</dbReference>
<dbReference type="PANTHER" id="PTHR43649">
    <property type="entry name" value="ARABINOSE-BINDING PROTEIN-RELATED"/>
    <property type="match status" value="1"/>
</dbReference>
<gene>
    <name evidence="1" type="ORF">E3O21_09735</name>
</gene>
<organism evidence="1 2">
    <name type="scientific">Cryobacterium flavum</name>
    <dbReference type="NCBI Taxonomy" id="1424659"/>
    <lineage>
        <taxon>Bacteria</taxon>
        <taxon>Bacillati</taxon>
        <taxon>Actinomycetota</taxon>
        <taxon>Actinomycetes</taxon>
        <taxon>Micrococcales</taxon>
        <taxon>Microbacteriaceae</taxon>
        <taxon>Cryobacterium</taxon>
    </lineage>
</organism>
<dbReference type="CDD" id="cd13585">
    <property type="entry name" value="PBP2_TMBP_like"/>
    <property type="match status" value="1"/>
</dbReference>
<evidence type="ECO:0000313" key="2">
    <source>
        <dbReference type="Proteomes" id="UP000298252"/>
    </source>
</evidence>
<dbReference type="Gene3D" id="3.40.190.10">
    <property type="entry name" value="Periplasmic binding protein-like II"/>
    <property type="match status" value="1"/>
</dbReference>
<dbReference type="InterPro" id="IPR050490">
    <property type="entry name" value="Bact_solute-bd_prot1"/>
</dbReference>
<dbReference type="EMBL" id="SOFD01000025">
    <property type="protein sequence ID" value="TFB77166.1"/>
    <property type="molecule type" value="Genomic_DNA"/>
</dbReference>
<keyword evidence="2" id="KW-1185">Reference proteome</keyword>
<dbReference type="InterPro" id="IPR006059">
    <property type="entry name" value="SBP"/>
</dbReference>
<dbReference type="Proteomes" id="UP000298252">
    <property type="component" value="Unassembled WGS sequence"/>
</dbReference>